<dbReference type="InterPro" id="IPR005182">
    <property type="entry name" value="YdbS-like_PH"/>
</dbReference>
<feature type="transmembrane region" description="Helical" evidence="1">
    <location>
        <begin position="39"/>
        <end position="63"/>
    </location>
</feature>
<evidence type="ECO:0000313" key="4">
    <source>
        <dbReference type="Proteomes" id="UP000192288"/>
    </source>
</evidence>
<feature type="transmembrane region" description="Helical" evidence="1">
    <location>
        <begin position="170"/>
        <end position="194"/>
    </location>
</feature>
<dbReference type="Proteomes" id="UP000192288">
    <property type="component" value="Unassembled WGS sequence"/>
</dbReference>
<keyword evidence="1" id="KW-0812">Transmembrane</keyword>
<dbReference type="RefSeq" id="WP_036068184.1">
    <property type="nucleotide sequence ID" value="NZ_MPLS01000004.1"/>
</dbReference>
<dbReference type="eggNOG" id="COG3428">
    <property type="taxonomic scope" value="Bacteria"/>
</dbReference>
<dbReference type="PIRSF" id="PIRSF026631">
    <property type="entry name" value="UCP026631"/>
    <property type="match status" value="1"/>
</dbReference>
<organism evidence="3 4">
    <name type="scientific">Leuconostoc pseudomesenteroides</name>
    <dbReference type="NCBI Taxonomy" id="33968"/>
    <lineage>
        <taxon>Bacteria</taxon>
        <taxon>Bacillati</taxon>
        <taxon>Bacillota</taxon>
        <taxon>Bacilli</taxon>
        <taxon>Lactobacillales</taxon>
        <taxon>Lactobacillaceae</taxon>
        <taxon>Leuconostoc</taxon>
    </lineage>
</organism>
<dbReference type="InterPro" id="IPR014529">
    <property type="entry name" value="UCP026631"/>
</dbReference>
<name>A0A1X0VF86_LEUPS</name>
<comment type="caution">
    <text evidence="3">The sequence shown here is derived from an EMBL/GenBank/DDBJ whole genome shotgun (WGS) entry which is preliminary data.</text>
</comment>
<gene>
    <name evidence="3" type="ORF">BMR96_01910</name>
</gene>
<proteinExistence type="predicted"/>
<keyword evidence="1" id="KW-0472">Membrane</keyword>
<feature type="transmembrane region" description="Helical" evidence="1">
    <location>
        <begin position="376"/>
        <end position="395"/>
    </location>
</feature>
<dbReference type="EMBL" id="MPLS01000004">
    <property type="protein sequence ID" value="ORI98407.1"/>
    <property type="molecule type" value="Genomic_DNA"/>
</dbReference>
<keyword evidence="1" id="KW-1133">Transmembrane helix</keyword>
<dbReference type="PANTHER" id="PTHR34473">
    <property type="entry name" value="UPF0699 TRANSMEMBRANE PROTEIN YDBS"/>
    <property type="match status" value="1"/>
</dbReference>
<feature type="transmembrane region" description="Helical" evidence="1">
    <location>
        <begin position="7"/>
        <end position="27"/>
    </location>
</feature>
<feature type="transmembrane region" description="Helical" evidence="1">
    <location>
        <begin position="351"/>
        <end position="370"/>
    </location>
</feature>
<evidence type="ECO:0000256" key="1">
    <source>
        <dbReference type="SAM" id="Phobius"/>
    </source>
</evidence>
<evidence type="ECO:0000313" key="3">
    <source>
        <dbReference type="EMBL" id="ORI98407.1"/>
    </source>
</evidence>
<sequence>MTKQHQSWFAIVVNFFSHIKIMIWPIILGLFNIKNDGVIFLPLIVLGIFVVFIGSAWIQWLFFTFEFDDNELSVKQGIFNKKQVHVPFERIQTISRTMPFYYQPFQSVRLQIDTSGQGKPEVVFDALSLTQADIIEQKRRSAQNKKTSVEEIRPKQSISELRYHVTNRDLMLYAVTSLSGLGGFLALFTLWTQIDDILPKHLKATFTDFVNHQSMIVLSSLIVIGLFIGIVVGFFRIYNQYFDFKVLHEENHLVISRGLLARKSVQLKFSRIQAVQLRQTLLRRMVKLMSANVLLSASRDEDDKKTVLIPVVSSQKATTTLQKVLGVDDFDIKQWQPSAIKTAAWYQVRFSLLRLATMIVVLSGIVMIWLPKYWDWHNILLGILIALVVVVFLILKNIMTIKDQKIGYCESVIYLQRSNGLTKEGYFITRDKIQGLNTHGLYTLAAKKATHLDIIVRDDNGEHTIRLRYVPEQTITVLNKWLFL</sequence>
<dbReference type="Pfam" id="PF03703">
    <property type="entry name" value="bPH_2"/>
    <property type="match status" value="2"/>
</dbReference>
<dbReference type="AlphaFoldDB" id="A0A1X0VF86"/>
<feature type="transmembrane region" description="Helical" evidence="1">
    <location>
        <begin position="214"/>
        <end position="235"/>
    </location>
</feature>
<dbReference type="STRING" id="33968.BMS77_01430"/>
<reference evidence="3 4" key="1">
    <citation type="journal article" date="2017" name="Front. Microbiol.">
        <title>Genomic Characterization of Dairy Associated Leuconostoc Species and Diversity of Leuconostocs in Undefined Mixed Mesophilic Starter Cultures.</title>
        <authorList>
            <person name="Frantzen C.A."/>
            <person name="Kot W."/>
            <person name="Pedersen T.B."/>
            <person name="Ardo Y.M."/>
            <person name="Broadbent J.R."/>
            <person name="Neve H."/>
            <person name="Hansen L.H."/>
            <person name="Dal Bello F."/>
            <person name="Ostlie H.M."/>
            <person name="Kleppen H.P."/>
            <person name="Vogensen F.K."/>
            <person name="Holo H."/>
        </authorList>
    </citation>
    <scope>NUCLEOTIDE SEQUENCE [LARGE SCALE GENOMIC DNA]</scope>
    <source>
        <strain evidence="3 4">LMGCF08</strain>
    </source>
</reference>
<dbReference type="PANTHER" id="PTHR34473:SF2">
    <property type="entry name" value="UPF0699 TRANSMEMBRANE PROTEIN YDBT"/>
    <property type="match status" value="1"/>
</dbReference>
<protein>
    <recommendedName>
        <fullName evidence="2">YdbS-like PH domain-containing protein</fullName>
    </recommendedName>
</protein>
<accession>A0A1X0VF86</accession>
<feature type="domain" description="YdbS-like PH" evidence="2">
    <location>
        <begin position="60"/>
        <end position="133"/>
    </location>
</feature>
<evidence type="ECO:0000259" key="2">
    <source>
        <dbReference type="Pfam" id="PF03703"/>
    </source>
</evidence>
<feature type="domain" description="YdbS-like PH" evidence="2">
    <location>
        <begin position="246"/>
        <end position="313"/>
    </location>
</feature>